<feature type="transmembrane region" description="Helical" evidence="5">
    <location>
        <begin position="173"/>
        <end position="196"/>
    </location>
</feature>
<feature type="transmembrane region" description="Helical" evidence="5">
    <location>
        <begin position="263"/>
        <end position="284"/>
    </location>
</feature>
<feature type="transmembrane region" description="Helical" evidence="5">
    <location>
        <begin position="93"/>
        <end position="113"/>
    </location>
</feature>
<dbReference type="Pfam" id="PF04479">
    <property type="entry name" value="RTA1"/>
    <property type="match status" value="1"/>
</dbReference>
<name>A0ABR3WSK7_9PEZI</name>
<evidence type="ECO:0000256" key="2">
    <source>
        <dbReference type="ARBA" id="ARBA00022692"/>
    </source>
</evidence>
<dbReference type="PANTHER" id="PTHR31465:SF8">
    <property type="entry name" value="DOMAIN PROTEIN, PUTATIVE (AFU_ORTHOLOGUE AFUA_6G14140)-RELATED"/>
    <property type="match status" value="1"/>
</dbReference>
<protein>
    <recommendedName>
        <fullName evidence="8">Sphingoid long-chain base transporter RSB1</fullName>
    </recommendedName>
</protein>
<evidence type="ECO:0000313" key="6">
    <source>
        <dbReference type="EMBL" id="KAL1866657.1"/>
    </source>
</evidence>
<feature type="transmembrane region" description="Helical" evidence="5">
    <location>
        <begin position="60"/>
        <end position="81"/>
    </location>
</feature>
<comment type="subcellular location">
    <subcellularLocation>
        <location evidence="1">Membrane</location>
        <topology evidence="1">Multi-pass membrane protein</topology>
    </subcellularLocation>
</comment>
<organism evidence="6 7">
    <name type="scientific">Phialemonium thermophilum</name>
    <dbReference type="NCBI Taxonomy" id="223376"/>
    <lineage>
        <taxon>Eukaryota</taxon>
        <taxon>Fungi</taxon>
        <taxon>Dikarya</taxon>
        <taxon>Ascomycota</taxon>
        <taxon>Pezizomycotina</taxon>
        <taxon>Sordariomycetes</taxon>
        <taxon>Sordariomycetidae</taxon>
        <taxon>Cephalothecales</taxon>
        <taxon>Cephalothecaceae</taxon>
        <taxon>Phialemonium</taxon>
    </lineage>
</organism>
<evidence type="ECO:0000256" key="4">
    <source>
        <dbReference type="ARBA" id="ARBA00023136"/>
    </source>
</evidence>
<keyword evidence="7" id="KW-1185">Reference proteome</keyword>
<keyword evidence="4 5" id="KW-0472">Membrane</keyword>
<proteinExistence type="predicted"/>
<keyword evidence="3 5" id="KW-1133">Transmembrane helix</keyword>
<evidence type="ECO:0000256" key="3">
    <source>
        <dbReference type="ARBA" id="ARBA00022989"/>
    </source>
</evidence>
<comment type="caution">
    <text evidence="6">The sequence shown here is derived from an EMBL/GenBank/DDBJ whole genome shotgun (WGS) entry which is preliminary data.</text>
</comment>
<dbReference type="PANTHER" id="PTHR31465">
    <property type="entry name" value="PROTEIN RTA1-RELATED"/>
    <property type="match status" value="1"/>
</dbReference>
<evidence type="ECO:0000256" key="1">
    <source>
        <dbReference type="ARBA" id="ARBA00004141"/>
    </source>
</evidence>
<dbReference type="EMBL" id="JAZHXJ010000259">
    <property type="protein sequence ID" value="KAL1866657.1"/>
    <property type="molecule type" value="Genomic_DNA"/>
</dbReference>
<sequence>MPDYSKAFYSCSEVNPQCPVEATVLGYYPNLGANITLAIGFGVCAIATAALGIWKKTWSYTAAVSLGCALEAAGYVGRIKLHSNPWNSGAFELQMVVIILAPALLCISIYLTLKHLCLSLNPSLSRVSPSLYPFIFVPLDVCCLAVQAIGGGLAAVAAPRHDTGLLGHGNRTIIAGISLQVLVLAFFGALAADYFWRAYRYIKSENPSPDALALWRDGKVRFFCYAVAFAYLGILIRCTYRIAEMAGGWGNPVMRDEPSFIVLEGFMILLPAIALAAFPPGFLFPTMASRMSEGVVFHWQKFQKRRAQAAEARVAAENEK</sequence>
<keyword evidence="2 5" id="KW-0812">Transmembrane</keyword>
<accession>A0ABR3WSK7</accession>
<feature type="transmembrane region" description="Helical" evidence="5">
    <location>
        <begin position="31"/>
        <end position="53"/>
    </location>
</feature>
<evidence type="ECO:0008006" key="8">
    <source>
        <dbReference type="Google" id="ProtNLM"/>
    </source>
</evidence>
<dbReference type="InterPro" id="IPR007568">
    <property type="entry name" value="RTA1"/>
</dbReference>
<feature type="transmembrane region" description="Helical" evidence="5">
    <location>
        <begin position="222"/>
        <end position="243"/>
    </location>
</feature>
<evidence type="ECO:0000313" key="7">
    <source>
        <dbReference type="Proteomes" id="UP001586593"/>
    </source>
</evidence>
<reference evidence="6 7" key="1">
    <citation type="journal article" date="2024" name="Commun. Biol.">
        <title>Comparative genomic analysis of thermophilic fungi reveals convergent evolutionary adaptations and gene losses.</title>
        <authorList>
            <person name="Steindorff A.S."/>
            <person name="Aguilar-Pontes M.V."/>
            <person name="Robinson A.J."/>
            <person name="Andreopoulos B."/>
            <person name="LaButti K."/>
            <person name="Kuo A."/>
            <person name="Mondo S."/>
            <person name="Riley R."/>
            <person name="Otillar R."/>
            <person name="Haridas S."/>
            <person name="Lipzen A."/>
            <person name="Grimwood J."/>
            <person name="Schmutz J."/>
            <person name="Clum A."/>
            <person name="Reid I.D."/>
            <person name="Moisan M.C."/>
            <person name="Butler G."/>
            <person name="Nguyen T.T.M."/>
            <person name="Dewar K."/>
            <person name="Conant G."/>
            <person name="Drula E."/>
            <person name="Henrissat B."/>
            <person name="Hansel C."/>
            <person name="Singer S."/>
            <person name="Hutchinson M.I."/>
            <person name="de Vries R.P."/>
            <person name="Natvig D.O."/>
            <person name="Powell A.J."/>
            <person name="Tsang A."/>
            <person name="Grigoriev I.V."/>
        </authorList>
    </citation>
    <scope>NUCLEOTIDE SEQUENCE [LARGE SCALE GENOMIC DNA]</scope>
    <source>
        <strain evidence="6 7">ATCC 24622</strain>
    </source>
</reference>
<dbReference type="Proteomes" id="UP001586593">
    <property type="component" value="Unassembled WGS sequence"/>
</dbReference>
<feature type="transmembrane region" description="Helical" evidence="5">
    <location>
        <begin position="134"/>
        <end position="158"/>
    </location>
</feature>
<gene>
    <name evidence="6" type="ORF">VTK73DRAFT_4560</name>
</gene>
<evidence type="ECO:0000256" key="5">
    <source>
        <dbReference type="SAM" id="Phobius"/>
    </source>
</evidence>